<name>A0ABZ2U557_9ACTN</name>
<sequence length="232" mass="25134">MFTPLRSGSLVDQISERVAEAAESGLLQPGQRLPNETEFAAAVGVSPLTIREALARLRSAKVVVTTRGRNGGSFISPESEPSVARAEERLRDTTRVQLTEISAHLEALATGCARAAARRAGPRDLDVLRTHVAADDDDPALWRRLETEFLVEVAAAGRIARLARALLQTQSEFGVLSFLPNTDATYRHGAADHRLLVINAIESRSESASEDTVRALVGHTTSWLLTRHATLI</sequence>
<evidence type="ECO:0000313" key="6">
    <source>
        <dbReference type="Proteomes" id="UP001479933"/>
    </source>
</evidence>
<accession>A0ABZ2U557</accession>
<feature type="domain" description="HTH gntR-type" evidence="4">
    <location>
        <begin position="8"/>
        <end position="78"/>
    </location>
</feature>
<dbReference type="EMBL" id="CP136137">
    <property type="protein sequence ID" value="WYY08556.1"/>
    <property type="molecule type" value="Genomic_DNA"/>
</dbReference>
<keyword evidence="2" id="KW-0238">DNA-binding</keyword>
<evidence type="ECO:0000256" key="3">
    <source>
        <dbReference type="ARBA" id="ARBA00023163"/>
    </source>
</evidence>
<dbReference type="CDD" id="cd07377">
    <property type="entry name" value="WHTH_GntR"/>
    <property type="match status" value="1"/>
</dbReference>
<dbReference type="SMART" id="SM00345">
    <property type="entry name" value="HTH_GNTR"/>
    <property type="match status" value="1"/>
</dbReference>
<organism evidence="5 6">
    <name type="scientific">Gordonia hydrophobica</name>
    <dbReference type="NCBI Taxonomy" id="40516"/>
    <lineage>
        <taxon>Bacteria</taxon>
        <taxon>Bacillati</taxon>
        <taxon>Actinomycetota</taxon>
        <taxon>Actinomycetes</taxon>
        <taxon>Mycobacteriales</taxon>
        <taxon>Gordoniaceae</taxon>
        <taxon>Gordonia</taxon>
    </lineage>
</organism>
<dbReference type="PROSITE" id="PS50949">
    <property type="entry name" value="HTH_GNTR"/>
    <property type="match status" value="1"/>
</dbReference>
<evidence type="ECO:0000256" key="2">
    <source>
        <dbReference type="ARBA" id="ARBA00023125"/>
    </source>
</evidence>
<reference evidence="5 6" key="1">
    <citation type="journal article" date="2023" name="Virus Evol.">
        <title>Computational host range prediction-The good, the bad, and the ugly.</title>
        <authorList>
            <person name="Howell A.A."/>
            <person name="Versoza C.J."/>
            <person name="Pfeifer S.P."/>
        </authorList>
    </citation>
    <scope>NUCLEOTIDE SEQUENCE [LARGE SCALE GENOMIC DNA]</scope>
    <source>
        <strain evidence="5 6">1610/1b</strain>
    </source>
</reference>
<dbReference type="InterPro" id="IPR000524">
    <property type="entry name" value="Tscrpt_reg_HTH_GntR"/>
</dbReference>
<gene>
    <name evidence="5" type="ORF">RVF87_05650</name>
</gene>
<dbReference type="PANTHER" id="PTHR43537:SF24">
    <property type="entry name" value="GLUCONATE OPERON TRANSCRIPTIONAL REPRESSOR"/>
    <property type="match status" value="1"/>
</dbReference>
<dbReference type="SUPFAM" id="SSF46785">
    <property type="entry name" value="Winged helix' DNA-binding domain"/>
    <property type="match status" value="1"/>
</dbReference>
<dbReference type="Proteomes" id="UP001479933">
    <property type="component" value="Chromosome"/>
</dbReference>
<dbReference type="InterPro" id="IPR036388">
    <property type="entry name" value="WH-like_DNA-bd_sf"/>
</dbReference>
<dbReference type="InterPro" id="IPR011711">
    <property type="entry name" value="GntR_C"/>
</dbReference>
<keyword evidence="1" id="KW-0805">Transcription regulation</keyword>
<dbReference type="RefSeq" id="WP_169802481.1">
    <property type="nucleotide sequence ID" value="NZ_CP136137.1"/>
</dbReference>
<keyword evidence="6" id="KW-1185">Reference proteome</keyword>
<proteinExistence type="predicted"/>
<dbReference type="InterPro" id="IPR036390">
    <property type="entry name" value="WH_DNA-bd_sf"/>
</dbReference>
<dbReference type="Pfam" id="PF07729">
    <property type="entry name" value="FCD"/>
    <property type="match status" value="1"/>
</dbReference>
<dbReference type="Gene3D" id="1.20.120.530">
    <property type="entry name" value="GntR ligand-binding domain-like"/>
    <property type="match status" value="1"/>
</dbReference>
<evidence type="ECO:0000256" key="1">
    <source>
        <dbReference type="ARBA" id="ARBA00023015"/>
    </source>
</evidence>
<dbReference type="Pfam" id="PF00392">
    <property type="entry name" value="GntR"/>
    <property type="match status" value="1"/>
</dbReference>
<dbReference type="PANTHER" id="PTHR43537">
    <property type="entry name" value="TRANSCRIPTIONAL REGULATOR, GNTR FAMILY"/>
    <property type="match status" value="1"/>
</dbReference>
<keyword evidence="3" id="KW-0804">Transcription</keyword>
<evidence type="ECO:0000313" key="5">
    <source>
        <dbReference type="EMBL" id="WYY08556.1"/>
    </source>
</evidence>
<dbReference type="SUPFAM" id="SSF48008">
    <property type="entry name" value="GntR ligand-binding domain-like"/>
    <property type="match status" value="1"/>
</dbReference>
<protein>
    <submittedName>
        <fullName evidence="5">GntR family transcriptional regulator</fullName>
    </submittedName>
</protein>
<dbReference type="InterPro" id="IPR008920">
    <property type="entry name" value="TF_FadR/GntR_C"/>
</dbReference>
<dbReference type="Gene3D" id="1.10.10.10">
    <property type="entry name" value="Winged helix-like DNA-binding domain superfamily/Winged helix DNA-binding domain"/>
    <property type="match status" value="1"/>
</dbReference>
<evidence type="ECO:0000259" key="4">
    <source>
        <dbReference type="PROSITE" id="PS50949"/>
    </source>
</evidence>